<dbReference type="EMBL" id="JAPFFF010000052">
    <property type="protein sequence ID" value="KAK8839225.1"/>
    <property type="molecule type" value="Genomic_DNA"/>
</dbReference>
<evidence type="ECO:0008006" key="6">
    <source>
        <dbReference type="Google" id="ProtNLM"/>
    </source>
</evidence>
<gene>
    <name evidence="4" type="ORF">M9Y10_032154</name>
</gene>
<keyword evidence="2" id="KW-0328">Glycosyltransferase</keyword>
<dbReference type="Pfam" id="PF01501">
    <property type="entry name" value="Glyco_transf_8"/>
    <property type="match status" value="1"/>
</dbReference>
<dbReference type="InterPro" id="IPR029044">
    <property type="entry name" value="Nucleotide-diphossugar_trans"/>
</dbReference>
<keyword evidence="3" id="KW-0808">Transferase</keyword>
<accession>A0ABR2H134</accession>
<proteinExistence type="inferred from homology"/>
<evidence type="ECO:0000256" key="1">
    <source>
        <dbReference type="ARBA" id="ARBA00006351"/>
    </source>
</evidence>
<evidence type="ECO:0000256" key="2">
    <source>
        <dbReference type="ARBA" id="ARBA00022676"/>
    </source>
</evidence>
<dbReference type="InterPro" id="IPR002495">
    <property type="entry name" value="Glyco_trans_8"/>
</dbReference>
<dbReference type="Gene3D" id="3.90.550.10">
    <property type="entry name" value="Spore Coat Polysaccharide Biosynthesis Protein SpsA, Chain A"/>
    <property type="match status" value="1"/>
</dbReference>
<evidence type="ECO:0000256" key="3">
    <source>
        <dbReference type="ARBA" id="ARBA00022679"/>
    </source>
</evidence>
<name>A0ABR2H134_9EUKA</name>
<dbReference type="Proteomes" id="UP001470230">
    <property type="component" value="Unassembled WGS sequence"/>
</dbReference>
<keyword evidence="5" id="KW-1185">Reference proteome</keyword>
<dbReference type="PANTHER" id="PTHR13778">
    <property type="entry name" value="GLYCOSYLTRANSFERASE 8 DOMAIN-CONTAINING PROTEIN"/>
    <property type="match status" value="1"/>
</dbReference>
<dbReference type="PANTHER" id="PTHR13778:SF13">
    <property type="entry name" value="GALACTURONOSYLTRANSFERASE-LIKE 3-RELATED"/>
    <property type="match status" value="1"/>
</dbReference>
<evidence type="ECO:0000313" key="5">
    <source>
        <dbReference type="Proteomes" id="UP001470230"/>
    </source>
</evidence>
<organism evidence="4 5">
    <name type="scientific">Tritrichomonas musculus</name>
    <dbReference type="NCBI Taxonomy" id="1915356"/>
    <lineage>
        <taxon>Eukaryota</taxon>
        <taxon>Metamonada</taxon>
        <taxon>Parabasalia</taxon>
        <taxon>Tritrichomonadida</taxon>
        <taxon>Tritrichomonadidae</taxon>
        <taxon>Tritrichomonas</taxon>
    </lineage>
</organism>
<comment type="caution">
    <text evidence="4">The sequence shown here is derived from an EMBL/GenBank/DDBJ whole genome shotgun (WGS) entry which is preliminary data.</text>
</comment>
<dbReference type="InterPro" id="IPR050748">
    <property type="entry name" value="Glycosyltrans_8_dom-fam"/>
</dbReference>
<dbReference type="SUPFAM" id="SSF53448">
    <property type="entry name" value="Nucleotide-diphospho-sugar transferases"/>
    <property type="match status" value="1"/>
</dbReference>
<reference evidence="4 5" key="1">
    <citation type="submission" date="2024-04" db="EMBL/GenBank/DDBJ databases">
        <title>Tritrichomonas musculus Genome.</title>
        <authorList>
            <person name="Alves-Ferreira E."/>
            <person name="Grigg M."/>
            <person name="Lorenzi H."/>
            <person name="Galac M."/>
        </authorList>
    </citation>
    <scope>NUCLEOTIDE SEQUENCE [LARGE SCALE GENOMIC DNA]</scope>
    <source>
        <strain evidence="4 5">EAF2021</strain>
    </source>
</reference>
<protein>
    <recommendedName>
        <fullName evidence="6">Glycosyltransferase</fullName>
    </recommendedName>
</protein>
<sequence length="216" mass="25669">MDTINFTLCKVTFRNQWNFWNPFAYARIFMIEKIPVSRVIYLDTDVYGCDDINSLWKVNLGNNLIAASLDRLPWRAGVGPVHMSILNSLMDPKEIELMNHTGLTVNNYFNSGVLYMNTEEMRKVNFTKRCVESYRKNQTFYPDQDLLNMFAGHRRIILNWSYNKAVFGDYAKCILRHYNQKKVTHPVVVRHHEDYDYYFDAVDEYYRLMSLKNKTV</sequence>
<evidence type="ECO:0000313" key="4">
    <source>
        <dbReference type="EMBL" id="KAK8839225.1"/>
    </source>
</evidence>
<comment type="similarity">
    <text evidence="1">Belongs to the glycosyltransferase 8 family.</text>
</comment>